<dbReference type="OrthoDB" id="9808602at2"/>
<keyword evidence="4 7" id="KW-0812">Transmembrane</keyword>
<keyword evidence="3 9" id="KW-0808">Transferase</keyword>
<gene>
    <name evidence="9" type="ORF">AYR66_23945</name>
</gene>
<comment type="similarity">
    <text evidence="2">Belongs to the bacterial sugar transferase family.</text>
</comment>
<evidence type="ECO:0000256" key="5">
    <source>
        <dbReference type="ARBA" id="ARBA00022989"/>
    </source>
</evidence>
<protein>
    <submittedName>
        <fullName evidence="9">UDP-sugar lipid carrier transferase</fullName>
    </submittedName>
</protein>
<comment type="subcellular location">
    <subcellularLocation>
        <location evidence="1">Membrane</location>
        <topology evidence="1">Multi-pass membrane protein</topology>
    </subcellularLocation>
</comment>
<comment type="caution">
    <text evidence="9">The sequence shown here is derived from an EMBL/GenBank/DDBJ whole genome shotgun (WGS) entry which is preliminary data.</text>
</comment>
<evidence type="ECO:0000256" key="7">
    <source>
        <dbReference type="SAM" id="Phobius"/>
    </source>
</evidence>
<evidence type="ECO:0000256" key="2">
    <source>
        <dbReference type="ARBA" id="ARBA00006464"/>
    </source>
</evidence>
<dbReference type="SUPFAM" id="SSF51735">
    <property type="entry name" value="NAD(P)-binding Rossmann-fold domains"/>
    <property type="match status" value="1"/>
</dbReference>
<organism evidence="9 10">
    <name type="scientific">Noviherbaspirillum denitrificans</name>
    <dbReference type="NCBI Taxonomy" id="1968433"/>
    <lineage>
        <taxon>Bacteria</taxon>
        <taxon>Pseudomonadati</taxon>
        <taxon>Pseudomonadota</taxon>
        <taxon>Betaproteobacteria</taxon>
        <taxon>Burkholderiales</taxon>
        <taxon>Oxalobacteraceae</taxon>
        <taxon>Noviherbaspirillum</taxon>
    </lineage>
</organism>
<proteinExistence type="inferred from homology"/>
<dbReference type="NCBIfam" id="TIGR03025">
    <property type="entry name" value="EPS_sugtrans"/>
    <property type="match status" value="1"/>
</dbReference>
<evidence type="ECO:0000256" key="6">
    <source>
        <dbReference type="ARBA" id="ARBA00023136"/>
    </source>
</evidence>
<dbReference type="Pfam" id="PF13727">
    <property type="entry name" value="CoA_binding_3"/>
    <property type="match status" value="1"/>
</dbReference>
<feature type="transmembrane region" description="Helical" evidence="7">
    <location>
        <begin position="284"/>
        <end position="304"/>
    </location>
</feature>
<feature type="transmembrane region" description="Helical" evidence="7">
    <location>
        <begin position="44"/>
        <end position="62"/>
    </location>
</feature>
<dbReference type="InterPro" id="IPR017475">
    <property type="entry name" value="EPS_sugar_tfrase"/>
</dbReference>
<dbReference type="GO" id="GO:0016780">
    <property type="term" value="F:phosphotransferase activity, for other substituted phosphate groups"/>
    <property type="evidence" value="ECO:0007669"/>
    <property type="project" value="TreeGrafter"/>
</dbReference>
<evidence type="ECO:0000259" key="8">
    <source>
        <dbReference type="Pfam" id="PF02397"/>
    </source>
</evidence>
<feature type="domain" description="Bacterial sugar transferase" evidence="8">
    <location>
        <begin position="278"/>
        <end position="460"/>
    </location>
</feature>
<dbReference type="InterPro" id="IPR017473">
    <property type="entry name" value="Undecaprenyl-P_gluc_Ptfrase"/>
</dbReference>
<evidence type="ECO:0000313" key="10">
    <source>
        <dbReference type="Proteomes" id="UP000197535"/>
    </source>
</evidence>
<reference evidence="9 10" key="1">
    <citation type="submission" date="2016-02" db="EMBL/GenBank/DDBJ databases">
        <authorList>
            <person name="Wen L."/>
            <person name="He K."/>
            <person name="Yang H."/>
        </authorList>
    </citation>
    <scope>NUCLEOTIDE SEQUENCE [LARGE SCALE GENOMIC DNA]</scope>
    <source>
        <strain evidence="9 10">TSA40</strain>
    </source>
</reference>
<feature type="transmembrane region" description="Helical" evidence="7">
    <location>
        <begin position="113"/>
        <end position="134"/>
    </location>
</feature>
<dbReference type="Pfam" id="PF02397">
    <property type="entry name" value="Bac_transf"/>
    <property type="match status" value="1"/>
</dbReference>
<keyword evidence="6 7" id="KW-0472">Membrane</keyword>
<name>A0A254THH1_9BURK</name>
<dbReference type="AlphaFoldDB" id="A0A254THH1"/>
<evidence type="ECO:0000256" key="1">
    <source>
        <dbReference type="ARBA" id="ARBA00004141"/>
    </source>
</evidence>
<sequence>MRDLIITNSSRLEFSMRVMDVLALEIAGGLAGLIHFQAPLSETAPIHTVLLHVCSALAFLLFPQLELYGSWRGRSLADMFIRLAASWALVLLVGLFFSFLIHHVGHVSRMWMFYWYAIGVTMLAVYRIGVYYGLRYLRTKGLNNKRVLLVGYGSTGQEMHRRALQQEWTGYDVKAIYAEGEDAAKIEDPSIARVNSLQEIHDYVVRNHIHEIWITLPLMASPRLQEVRYLLRNTLVDIRWVPDILGLQMLSNKMGNFLGLPVVDLNQPVSSGVNGIIKDIFDKAFAIVALVLLAPLFLVLAILIKLSSPGPVFFKQPRLGLNGRQFNVYKFRSMKVHQEAGNVTQATRNDPRVTPIGAFIRRTSLDELPQFINVLLGDMSVVGPRPHALQHNEMYKDLLETYMLRHRVKPGITGWAQIHGYRGETDTVDKMAKRVQFDLHYIQNWSLWMDMRIILWTAFKGWTGNNAY</sequence>
<keyword evidence="5 7" id="KW-1133">Transmembrane helix</keyword>
<dbReference type="EMBL" id="LSTO01000001">
    <property type="protein sequence ID" value="OWW22089.1"/>
    <property type="molecule type" value="Genomic_DNA"/>
</dbReference>
<keyword evidence="10" id="KW-1185">Reference proteome</keyword>
<accession>A0A254THH1</accession>
<feature type="transmembrane region" description="Helical" evidence="7">
    <location>
        <begin position="83"/>
        <end position="101"/>
    </location>
</feature>
<evidence type="ECO:0000313" key="9">
    <source>
        <dbReference type="EMBL" id="OWW22089.1"/>
    </source>
</evidence>
<dbReference type="PANTHER" id="PTHR30576:SF0">
    <property type="entry name" value="UNDECAPRENYL-PHOSPHATE N-ACETYLGALACTOSAMINYL 1-PHOSPHATE TRANSFERASE-RELATED"/>
    <property type="match status" value="1"/>
</dbReference>
<dbReference type="Proteomes" id="UP000197535">
    <property type="component" value="Unassembled WGS sequence"/>
</dbReference>
<dbReference type="GO" id="GO:0016020">
    <property type="term" value="C:membrane"/>
    <property type="evidence" value="ECO:0007669"/>
    <property type="project" value="UniProtKB-SubCell"/>
</dbReference>
<dbReference type="Gene3D" id="3.40.50.720">
    <property type="entry name" value="NAD(P)-binding Rossmann-like Domain"/>
    <property type="match status" value="1"/>
</dbReference>
<dbReference type="PANTHER" id="PTHR30576">
    <property type="entry name" value="COLANIC BIOSYNTHESIS UDP-GLUCOSE LIPID CARRIER TRANSFERASE"/>
    <property type="match status" value="1"/>
</dbReference>
<feature type="transmembrane region" description="Helical" evidence="7">
    <location>
        <begin position="21"/>
        <end position="38"/>
    </location>
</feature>
<dbReference type="InterPro" id="IPR036291">
    <property type="entry name" value="NAD(P)-bd_dom_sf"/>
</dbReference>
<dbReference type="InterPro" id="IPR003362">
    <property type="entry name" value="Bact_transf"/>
</dbReference>
<dbReference type="RefSeq" id="WP_088708917.1">
    <property type="nucleotide sequence ID" value="NZ_LSTO01000001.1"/>
</dbReference>
<dbReference type="NCBIfam" id="TIGR03023">
    <property type="entry name" value="WcaJ_sugtrans"/>
    <property type="match status" value="1"/>
</dbReference>
<evidence type="ECO:0000256" key="4">
    <source>
        <dbReference type="ARBA" id="ARBA00022692"/>
    </source>
</evidence>
<evidence type="ECO:0000256" key="3">
    <source>
        <dbReference type="ARBA" id="ARBA00022679"/>
    </source>
</evidence>